<comment type="caution">
    <text evidence="1">The sequence shown here is derived from an EMBL/GenBank/DDBJ whole genome shotgun (WGS) entry which is preliminary data.</text>
</comment>
<evidence type="ECO:0000313" key="2">
    <source>
        <dbReference type="Proteomes" id="UP000187203"/>
    </source>
</evidence>
<dbReference type="AlphaFoldDB" id="A0A1R3KED5"/>
<accession>A0A1R3KED5</accession>
<evidence type="ECO:0000313" key="1">
    <source>
        <dbReference type="EMBL" id="OMP05452.1"/>
    </source>
</evidence>
<gene>
    <name evidence="1" type="ORF">COLO4_08836</name>
</gene>
<dbReference type="EMBL" id="AWUE01013990">
    <property type="protein sequence ID" value="OMP05452.1"/>
    <property type="molecule type" value="Genomic_DNA"/>
</dbReference>
<proteinExistence type="predicted"/>
<sequence>MGVCNTLQMNGYDDALICSVYTMCKNVICKFKFVLI</sequence>
<keyword evidence="2" id="KW-1185">Reference proteome</keyword>
<reference evidence="2" key="1">
    <citation type="submission" date="2013-09" db="EMBL/GenBank/DDBJ databases">
        <title>Corchorus olitorius genome sequencing.</title>
        <authorList>
            <person name="Alam M."/>
            <person name="Haque M.S."/>
            <person name="Islam M.S."/>
            <person name="Emdad E.M."/>
            <person name="Islam M.M."/>
            <person name="Ahmed B."/>
            <person name="Halim A."/>
            <person name="Hossen Q.M.M."/>
            <person name="Hossain M.Z."/>
            <person name="Ahmed R."/>
            <person name="Khan M.M."/>
            <person name="Islam R."/>
            <person name="Rashid M.M."/>
            <person name="Khan S.A."/>
            <person name="Rahman M.S."/>
            <person name="Alam M."/>
            <person name="Yahiya A.S."/>
            <person name="Khan M.S."/>
            <person name="Azam M.S."/>
            <person name="Haque T."/>
            <person name="Lashkar M.Z.H."/>
            <person name="Akhand A.I."/>
            <person name="Morshed G."/>
            <person name="Roy S."/>
            <person name="Uddin K.S."/>
            <person name="Rabeya T."/>
            <person name="Hossain A.S."/>
            <person name="Chowdhury A."/>
            <person name="Snigdha A.R."/>
            <person name="Mortoza M.S."/>
            <person name="Matin S.A."/>
            <person name="Hoque S.M.E."/>
            <person name="Islam M.K."/>
            <person name="Roy D.K."/>
            <person name="Haider R."/>
            <person name="Moosa M.M."/>
            <person name="Elias S.M."/>
            <person name="Hasan A.M."/>
            <person name="Jahan S."/>
            <person name="Shafiuddin M."/>
            <person name="Mahmood N."/>
            <person name="Shommy N.S."/>
        </authorList>
    </citation>
    <scope>NUCLEOTIDE SEQUENCE [LARGE SCALE GENOMIC DNA]</scope>
    <source>
        <strain evidence="2">cv. O-4</strain>
    </source>
</reference>
<protein>
    <submittedName>
        <fullName evidence="1">Uncharacterized protein</fullName>
    </submittedName>
</protein>
<dbReference type="Proteomes" id="UP000187203">
    <property type="component" value="Unassembled WGS sequence"/>
</dbReference>
<name>A0A1R3KED5_9ROSI</name>
<organism evidence="1 2">
    <name type="scientific">Corchorus olitorius</name>
    <dbReference type="NCBI Taxonomy" id="93759"/>
    <lineage>
        <taxon>Eukaryota</taxon>
        <taxon>Viridiplantae</taxon>
        <taxon>Streptophyta</taxon>
        <taxon>Embryophyta</taxon>
        <taxon>Tracheophyta</taxon>
        <taxon>Spermatophyta</taxon>
        <taxon>Magnoliopsida</taxon>
        <taxon>eudicotyledons</taxon>
        <taxon>Gunneridae</taxon>
        <taxon>Pentapetalae</taxon>
        <taxon>rosids</taxon>
        <taxon>malvids</taxon>
        <taxon>Malvales</taxon>
        <taxon>Malvaceae</taxon>
        <taxon>Grewioideae</taxon>
        <taxon>Apeibeae</taxon>
        <taxon>Corchorus</taxon>
    </lineage>
</organism>